<comment type="caution">
    <text evidence="2">The sequence shown here is derived from an EMBL/GenBank/DDBJ whole genome shotgun (WGS) entry which is preliminary data.</text>
</comment>
<dbReference type="RefSeq" id="WP_334557669.1">
    <property type="nucleotide sequence ID" value="NZ_JARUMK010000001.1"/>
</dbReference>
<protein>
    <submittedName>
        <fullName evidence="2">Helix-turn-helix transcriptional regulator</fullName>
    </submittedName>
</protein>
<evidence type="ECO:0000313" key="3">
    <source>
        <dbReference type="Proteomes" id="UP001382181"/>
    </source>
</evidence>
<dbReference type="PROSITE" id="PS50943">
    <property type="entry name" value="HTH_CROC1"/>
    <property type="match status" value="1"/>
</dbReference>
<dbReference type="EMBL" id="JARUMK010000001">
    <property type="protein sequence ID" value="MEH0562625.1"/>
    <property type="molecule type" value="Genomic_DNA"/>
</dbReference>
<dbReference type="InterPro" id="IPR010982">
    <property type="entry name" value="Lambda_DNA-bd_dom_sf"/>
</dbReference>
<dbReference type="Proteomes" id="UP001382181">
    <property type="component" value="Unassembled WGS sequence"/>
</dbReference>
<reference evidence="2 3" key="1">
    <citation type="submission" date="2023-04" db="EMBL/GenBank/DDBJ databases">
        <title>Genomic diversity of scab-causing Streptomyces spp. in the province of Quebec, Canada.</title>
        <authorList>
            <person name="Biessy A."/>
            <person name="Cadieux M."/>
            <person name="Ciotola M."/>
            <person name="Filion M."/>
        </authorList>
    </citation>
    <scope>NUCLEOTIDE SEQUENCE [LARGE SCALE GENOMIC DNA]</scope>
    <source>
        <strain evidence="2 3">B21-103</strain>
    </source>
</reference>
<dbReference type="Pfam" id="PF01381">
    <property type="entry name" value="HTH_3"/>
    <property type="match status" value="1"/>
</dbReference>
<gene>
    <name evidence="2" type="ORF">QBA37_25810</name>
</gene>
<feature type="domain" description="HTH cro/C1-type" evidence="1">
    <location>
        <begin position="8"/>
        <end position="62"/>
    </location>
</feature>
<name>A0ABU8AA52_9ACTN</name>
<accession>A0ABU8AA52</accession>
<evidence type="ECO:0000259" key="1">
    <source>
        <dbReference type="PROSITE" id="PS50943"/>
    </source>
</evidence>
<proteinExistence type="predicted"/>
<dbReference type="Gene3D" id="1.10.260.40">
    <property type="entry name" value="lambda repressor-like DNA-binding domains"/>
    <property type="match status" value="1"/>
</dbReference>
<sequence length="73" mass="7842">MIFNPDALRRIRRAKGLSQSALGARVGRSVAAVSRWESRVNAPDLSVIDSLATALGVDFMELTTRSSRQAVAA</sequence>
<keyword evidence="3" id="KW-1185">Reference proteome</keyword>
<dbReference type="CDD" id="cd00093">
    <property type="entry name" value="HTH_XRE"/>
    <property type="match status" value="1"/>
</dbReference>
<organism evidence="2 3">
    <name type="scientific">Streptomyces silvae</name>
    <dbReference type="NCBI Taxonomy" id="2803812"/>
    <lineage>
        <taxon>Bacteria</taxon>
        <taxon>Bacillati</taxon>
        <taxon>Actinomycetota</taxon>
        <taxon>Actinomycetes</taxon>
        <taxon>Kitasatosporales</taxon>
        <taxon>Streptomycetaceae</taxon>
        <taxon>Streptomyces</taxon>
    </lineage>
</organism>
<dbReference type="SUPFAM" id="SSF47413">
    <property type="entry name" value="lambda repressor-like DNA-binding domains"/>
    <property type="match status" value="1"/>
</dbReference>
<evidence type="ECO:0000313" key="2">
    <source>
        <dbReference type="EMBL" id="MEH0562625.1"/>
    </source>
</evidence>
<dbReference type="SMART" id="SM00530">
    <property type="entry name" value="HTH_XRE"/>
    <property type="match status" value="1"/>
</dbReference>
<dbReference type="InterPro" id="IPR001387">
    <property type="entry name" value="Cro/C1-type_HTH"/>
</dbReference>